<protein>
    <submittedName>
        <fullName evidence="1">Uncharacterized protein</fullName>
    </submittedName>
</protein>
<dbReference type="Proteomes" id="UP000237423">
    <property type="component" value="Unassembled WGS sequence"/>
</dbReference>
<dbReference type="RefSeq" id="WP_103974008.1">
    <property type="nucleotide sequence ID" value="NZ_PGFZ01000003.1"/>
</dbReference>
<proteinExistence type="predicted"/>
<organism evidence="1 2">
    <name type="scientific">Methylovulum psychrotolerans</name>
    <dbReference type="NCBI Taxonomy" id="1704499"/>
    <lineage>
        <taxon>Bacteria</taxon>
        <taxon>Pseudomonadati</taxon>
        <taxon>Pseudomonadota</taxon>
        <taxon>Gammaproteobacteria</taxon>
        <taxon>Methylococcales</taxon>
        <taxon>Methylococcaceae</taxon>
        <taxon>Methylovulum</taxon>
    </lineage>
</organism>
<gene>
    <name evidence="1" type="ORF">AADEFJLK_01811</name>
</gene>
<comment type="caution">
    <text evidence="1">The sequence shown here is derived from an EMBL/GenBank/DDBJ whole genome shotgun (WGS) entry which is preliminary data.</text>
</comment>
<evidence type="ECO:0000313" key="1">
    <source>
        <dbReference type="EMBL" id="POZ52330.1"/>
    </source>
</evidence>
<reference evidence="1 2" key="1">
    <citation type="submission" date="2017-11" db="EMBL/GenBank/DDBJ databases">
        <title>Draft Genome Sequence of Methylobacter psychrotolerans Sph1T, an Obligate Methanotroph from Low-Temperature Environments.</title>
        <authorList>
            <person name="Oshkin I.Y."/>
            <person name="Miroshnikov K."/>
            <person name="Belova S.E."/>
            <person name="Korzhenkov A."/>
            <person name="Toshchakov S.V."/>
            <person name="Dedysh S.N."/>
        </authorList>
    </citation>
    <scope>NUCLEOTIDE SEQUENCE [LARGE SCALE GENOMIC DNA]</scope>
    <source>
        <strain evidence="1 2">Sph1</strain>
    </source>
</reference>
<accession>A0A2S5CND0</accession>
<name>A0A2S5CND0_9GAMM</name>
<sequence>MTAPVTLTAAKALVYAKTSTAPIIVKDSNDNIAANADALVALGAQIVSLQGNSHLFYQALSVAELLGLDTKTYYKGNLEVFTDIRDTAANIAANAAALESLGAVGLHNGVSIEVFVIDTAANVVATAATLESLAAVGVHNGEYLVSIVNDTAANVVTNATALRTLGAGLPDGLAINVSDTAAHVLANAAALWTLAAGFVHDAYLNNNRLNENRLTVVISDTAANVAATAFALGALAAELSQETSNAGHGDLYNTNSLVLTISDTAANVAANAVALGGLATELSKDFYIGLGGITNNNRLTIAISDTVANVVANAVALGTLAAGLPNLNNSLSISIIDTSGNVFVNLDKINKLLPSLPIADIKLTDTTVPTLAVTANQYAADAAVLTKITSTYHIAVTDSSANVLANLATLQANVSHISGITLTDTATPTLTIAASQYTADAAVLAKIISAYHVAVTDTAANVQTNLATLQANVAHISGITLTDTTLPTLTLTASQYTTDAGALAKINAANPYHLAVTGATFANFAAEVANTHVTSITVVDSAANINAHLSGLAANLGKLSGITFTDTTTPTLTIAASQYRADTWVLAKVSAASPYHLAVTGASYANFAAEVGNTHITSIAVVDSAANINAHLAGLETNLAKLSSITLTDATTPTLTLIGSQTAADMGALNAIQSPYLLSVNASASYLNTLNLSTVHTPLIEIKPTVLDAVTLTETAHITDLNLALINLTGDSINEKAYGSTGTEVDIVAANGAVLHQLIFTHNTEAQLQLLGIGSTSVHFL</sequence>
<dbReference type="EMBL" id="PGFZ01000003">
    <property type="protein sequence ID" value="POZ52330.1"/>
    <property type="molecule type" value="Genomic_DNA"/>
</dbReference>
<evidence type="ECO:0000313" key="2">
    <source>
        <dbReference type="Proteomes" id="UP000237423"/>
    </source>
</evidence>
<dbReference type="AlphaFoldDB" id="A0A2S5CND0"/>